<gene>
    <name evidence="2" type="ORF">GF068_33690</name>
</gene>
<name>A0A6N7Q209_9BACT</name>
<feature type="region of interest" description="Disordered" evidence="1">
    <location>
        <begin position="241"/>
        <end position="271"/>
    </location>
</feature>
<dbReference type="EMBL" id="WJIE01000013">
    <property type="protein sequence ID" value="MRG96840.1"/>
    <property type="molecule type" value="Genomic_DNA"/>
</dbReference>
<sequence>MDTSLAAFFNVYTLTRGRRHFAVAQVRKAALVTGDLDIASFATSCVEHEKELRTLEAKWAAQEEKPPAFAPEAKPIDLAIDGVLGAIRDTAERQVDASAPGDPIAKSGAALLEEIFPRGLFAVTSLPFVEELCEVERILGVLEDPARVATVQDLGLSRYVARLSDLVKQYRAALELPLPKRVTFAEVKAARNEGQRRMLQLMAMIVGRYPSESAEDQACRLALLGPIVQQNEAIGQALRARRAAEDVNPETGEPEQAPVASAAPVVTMNPA</sequence>
<keyword evidence="3" id="KW-1185">Reference proteome</keyword>
<dbReference type="RefSeq" id="WP_153823633.1">
    <property type="nucleotide sequence ID" value="NZ_WJIE01000013.1"/>
</dbReference>
<dbReference type="Proteomes" id="UP000440224">
    <property type="component" value="Unassembled WGS sequence"/>
</dbReference>
<protein>
    <submittedName>
        <fullName evidence="2">Uncharacterized protein</fullName>
    </submittedName>
</protein>
<organism evidence="2 3">
    <name type="scientific">Polyangium spumosum</name>
    <dbReference type="NCBI Taxonomy" id="889282"/>
    <lineage>
        <taxon>Bacteria</taxon>
        <taxon>Pseudomonadati</taxon>
        <taxon>Myxococcota</taxon>
        <taxon>Polyangia</taxon>
        <taxon>Polyangiales</taxon>
        <taxon>Polyangiaceae</taxon>
        <taxon>Polyangium</taxon>
    </lineage>
</organism>
<evidence type="ECO:0000313" key="2">
    <source>
        <dbReference type="EMBL" id="MRG96840.1"/>
    </source>
</evidence>
<evidence type="ECO:0000313" key="3">
    <source>
        <dbReference type="Proteomes" id="UP000440224"/>
    </source>
</evidence>
<accession>A0A6N7Q209</accession>
<comment type="caution">
    <text evidence="2">The sequence shown here is derived from an EMBL/GenBank/DDBJ whole genome shotgun (WGS) entry which is preliminary data.</text>
</comment>
<dbReference type="OrthoDB" id="5500067at2"/>
<proteinExistence type="predicted"/>
<dbReference type="AlphaFoldDB" id="A0A6N7Q209"/>
<evidence type="ECO:0000256" key="1">
    <source>
        <dbReference type="SAM" id="MobiDB-lite"/>
    </source>
</evidence>
<reference evidence="2 3" key="1">
    <citation type="submission" date="2019-10" db="EMBL/GenBank/DDBJ databases">
        <title>A soil myxobacterium in the family Polyangiaceae.</title>
        <authorList>
            <person name="Li Y."/>
            <person name="Wang J."/>
        </authorList>
    </citation>
    <scope>NUCLEOTIDE SEQUENCE [LARGE SCALE GENOMIC DNA]</scope>
    <source>
        <strain evidence="2 3">DSM 14734</strain>
    </source>
</reference>